<evidence type="ECO:0000313" key="2">
    <source>
        <dbReference type="EMBL" id="TWI10594.1"/>
    </source>
</evidence>
<dbReference type="EMBL" id="VLKP01000006">
    <property type="protein sequence ID" value="TWI10594.1"/>
    <property type="molecule type" value="Genomic_DNA"/>
</dbReference>
<organism evidence="2 3">
    <name type="scientific">Aerolutibacter ruishenii</name>
    <dbReference type="NCBI Taxonomy" id="686800"/>
    <lineage>
        <taxon>Bacteria</taxon>
        <taxon>Pseudomonadati</taxon>
        <taxon>Pseudomonadota</taxon>
        <taxon>Gammaproteobacteria</taxon>
        <taxon>Lysobacterales</taxon>
        <taxon>Lysobacteraceae</taxon>
        <taxon>Aerolutibacter</taxon>
    </lineage>
</organism>
<protein>
    <submittedName>
        <fullName evidence="2">Uncharacterized protein</fullName>
    </submittedName>
</protein>
<dbReference type="RefSeq" id="WP_144814411.1">
    <property type="nucleotide sequence ID" value="NZ_VLKP01000006.1"/>
</dbReference>
<dbReference type="Proteomes" id="UP000316471">
    <property type="component" value="Unassembled WGS sequence"/>
</dbReference>
<dbReference type="AlphaFoldDB" id="A0A562LSH2"/>
<name>A0A562LSH2_9GAMM</name>
<reference evidence="2 3" key="1">
    <citation type="journal article" date="2015" name="Stand. Genomic Sci.">
        <title>Genomic Encyclopedia of Bacterial and Archaeal Type Strains, Phase III: the genomes of soil and plant-associated and newly described type strains.</title>
        <authorList>
            <person name="Whitman W.B."/>
            <person name="Woyke T."/>
            <person name="Klenk H.P."/>
            <person name="Zhou Y."/>
            <person name="Lilburn T.G."/>
            <person name="Beck B.J."/>
            <person name="De Vos P."/>
            <person name="Vandamme P."/>
            <person name="Eisen J.A."/>
            <person name="Garrity G."/>
            <person name="Hugenholtz P."/>
            <person name="Kyrpides N.C."/>
        </authorList>
    </citation>
    <scope>NUCLEOTIDE SEQUENCE [LARGE SCALE GENOMIC DNA]</scope>
    <source>
        <strain evidence="2 3">CGMCC 1.10136</strain>
    </source>
</reference>
<gene>
    <name evidence="2" type="ORF">IP93_01684</name>
</gene>
<evidence type="ECO:0000313" key="3">
    <source>
        <dbReference type="Proteomes" id="UP000316471"/>
    </source>
</evidence>
<keyword evidence="3" id="KW-1185">Reference proteome</keyword>
<accession>A0A562LSH2</accession>
<sequence length="72" mass="8463">MNTMTAIAAHTPATARSYTQARRERRIQVQVPRMERRRLLEEQQASHALAAQLRDVREHSYLSAQPTRFRVF</sequence>
<comment type="caution">
    <text evidence="2">The sequence shown here is derived from an EMBL/GenBank/DDBJ whole genome shotgun (WGS) entry which is preliminary data.</text>
</comment>
<feature type="region of interest" description="Disordered" evidence="1">
    <location>
        <begin position="1"/>
        <end position="23"/>
    </location>
</feature>
<proteinExistence type="predicted"/>
<evidence type="ECO:0000256" key="1">
    <source>
        <dbReference type="SAM" id="MobiDB-lite"/>
    </source>
</evidence>